<dbReference type="AlphaFoldDB" id="A0A9P7XJU7"/>
<dbReference type="EMBL" id="JAHRHY010000020">
    <property type="protein sequence ID" value="KAG9062222.1"/>
    <property type="molecule type" value="Genomic_DNA"/>
</dbReference>
<comment type="caution">
    <text evidence="1">The sequence shown here is derived from an EMBL/GenBank/DDBJ whole genome shotgun (WGS) entry which is preliminary data.</text>
</comment>
<dbReference type="Proteomes" id="UP000707451">
    <property type="component" value="Unassembled WGS sequence"/>
</dbReference>
<evidence type="ECO:0008006" key="3">
    <source>
        <dbReference type="Google" id="ProtNLM"/>
    </source>
</evidence>
<name>A0A9P7XJU7_9FUNG</name>
<evidence type="ECO:0000313" key="1">
    <source>
        <dbReference type="EMBL" id="KAG9062222.1"/>
    </source>
</evidence>
<evidence type="ECO:0000313" key="2">
    <source>
        <dbReference type="Proteomes" id="UP000707451"/>
    </source>
</evidence>
<accession>A0A9P7XJU7</accession>
<proteinExistence type="predicted"/>
<organism evidence="1 2">
    <name type="scientific">Linnemannia hyalina</name>
    <dbReference type="NCBI Taxonomy" id="64524"/>
    <lineage>
        <taxon>Eukaryota</taxon>
        <taxon>Fungi</taxon>
        <taxon>Fungi incertae sedis</taxon>
        <taxon>Mucoromycota</taxon>
        <taxon>Mortierellomycotina</taxon>
        <taxon>Mortierellomycetes</taxon>
        <taxon>Mortierellales</taxon>
        <taxon>Mortierellaceae</taxon>
        <taxon>Linnemannia</taxon>
    </lineage>
</organism>
<sequence length="235" mass="27065">MITPSIENPLHIPEIRARISRIVSLKDAISCVRVSKAWSKDFASSIWYAVDFNIHDTFGDLDSDIVTKYGHHIRTIKNLKTQSELNAVLRPTIKNATLLQIIAFRGSSNSHTERDNVPSEDDHFQQSDRAVQLLPRCCPHLKFLEFEGHEMDMDIVEEETWACIGLQHLRARIRGLDTKDKIDRSLDLWKEGKQKSQQQKETKAKDTSIEARVARHLLSFEKLQAVWLGTRTFYA</sequence>
<gene>
    <name evidence="1" type="ORF">KI688_006554</name>
</gene>
<protein>
    <recommendedName>
        <fullName evidence="3">F-box domain-containing protein</fullName>
    </recommendedName>
</protein>
<reference evidence="1" key="1">
    <citation type="submission" date="2021-06" db="EMBL/GenBank/DDBJ databases">
        <title>Genome Sequence of Mortierella hyaline Strain SCG-10, a Cold-Adapted, Nitrate-Reducing Fungus Isolated from Soil in Minnesota, USA.</title>
        <authorList>
            <person name="Aldossari N."/>
        </authorList>
    </citation>
    <scope>NUCLEOTIDE SEQUENCE</scope>
    <source>
        <strain evidence="1">SCG-10</strain>
    </source>
</reference>
<keyword evidence="2" id="KW-1185">Reference proteome</keyword>
<dbReference type="OrthoDB" id="2360932at2759"/>